<dbReference type="InterPro" id="IPR036977">
    <property type="entry name" value="DNA_primase_Znf_CHC2"/>
</dbReference>
<feature type="domain" description="Zinc finger CHC2-type" evidence="4">
    <location>
        <begin position="47"/>
        <end position="107"/>
    </location>
</feature>
<dbReference type="InterPro" id="IPR050219">
    <property type="entry name" value="DnaG_primase"/>
</dbReference>
<keyword evidence="6" id="KW-1185">Reference proteome</keyword>
<name>A0ABV9ALU3_9ACTN</name>
<protein>
    <submittedName>
        <fullName evidence="5">CHC2 zinc finger domain-containing protein</fullName>
    </submittedName>
</protein>
<keyword evidence="1" id="KW-0479">Metal-binding</keyword>
<accession>A0ABV9ALU3</accession>
<dbReference type="Gene3D" id="3.40.1360.10">
    <property type="match status" value="1"/>
</dbReference>
<organism evidence="5 6">
    <name type="scientific">Streptomyces vulcanius</name>
    <dbReference type="NCBI Taxonomy" id="1441876"/>
    <lineage>
        <taxon>Bacteria</taxon>
        <taxon>Bacillati</taxon>
        <taxon>Actinomycetota</taxon>
        <taxon>Actinomycetes</taxon>
        <taxon>Kitasatosporales</taxon>
        <taxon>Streptomycetaceae</taxon>
        <taxon>Streptomyces</taxon>
    </lineage>
</organism>
<evidence type="ECO:0000256" key="2">
    <source>
        <dbReference type="ARBA" id="ARBA00022771"/>
    </source>
</evidence>
<proteinExistence type="predicted"/>
<keyword evidence="2" id="KW-0863">Zinc-finger</keyword>
<dbReference type="PANTHER" id="PTHR30313:SF2">
    <property type="entry name" value="DNA PRIMASE"/>
    <property type="match status" value="1"/>
</dbReference>
<gene>
    <name evidence="5" type="ORF">ACFPIH_03265</name>
</gene>
<comment type="caution">
    <text evidence="5">The sequence shown here is derived from an EMBL/GenBank/DDBJ whole genome shotgun (WGS) entry which is preliminary data.</text>
</comment>
<dbReference type="Pfam" id="PF13155">
    <property type="entry name" value="Toprim_2"/>
    <property type="match status" value="1"/>
</dbReference>
<dbReference type="SUPFAM" id="SSF57783">
    <property type="entry name" value="Zinc beta-ribbon"/>
    <property type="match status" value="1"/>
</dbReference>
<dbReference type="Proteomes" id="UP001595839">
    <property type="component" value="Unassembled WGS sequence"/>
</dbReference>
<dbReference type="Gene3D" id="3.90.580.10">
    <property type="entry name" value="Zinc finger, CHC2-type domain"/>
    <property type="match status" value="1"/>
</dbReference>
<evidence type="ECO:0000256" key="1">
    <source>
        <dbReference type="ARBA" id="ARBA00022723"/>
    </source>
</evidence>
<keyword evidence="3" id="KW-0862">Zinc</keyword>
<dbReference type="SUPFAM" id="SSF56731">
    <property type="entry name" value="DNA primase core"/>
    <property type="match status" value="1"/>
</dbReference>
<dbReference type="RefSeq" id="WP_381167958.1">
    <property type="nucleotide sequence ID" value="NZ_JBHSFK010000002.1"/>
</dbReference>
<evidence type="ECO:0000256" key="3">
    <source>
        <dbReference type="ARBA" id="ARBA00022833"/>
    </source>
</evidence>
<dbReference type="InterPro" id="IPR002694">
    <property type="entry name" value="Znf_CHC2"/>
</dbReference>
<dbReference type="Pfam" id="PF01807">
    <property type="entry name" value="Zn_ribbon_DnaG"/>
    <property type="match status" value="1"/>
</dbReference>
<evidence type="ECO:0000313" key="5">
    <source>
        <dbReference type="EMBL" id="MFC4498551.1"/>
    </source>
</evidence>
<sequence length="324" mass="36371">MKPTSPTDFWDSLAAFANPVPHDIPSALSALGIDVLRELSKPDSTEYLARCPAHLALTGKQDRRPSFSVNGTTGLFHCFSCGYAGPFIELVEDGLGYNRIEAFQWIARHGVYRTVEDNGPAPEAAETARVNEASLALFVPPPTRACERRGVTPEACRDFGVLWDPETRRWILPIRDPFTRELWGWQEKGKRFFRNYPAGIHKSLTLFGDLTWRGETALLLESPLDTVRAHALGIPGAFSSFGAYVSEAQMRLLKARCRNLILGLDNDVAGRTSRDKIHGRWRPRGLPMKFLDYSHTPAKDLGDMSDADALSAYENAHHPWRRRR</sequence>
<reference evidence="6" key="1">
    <citation type="journal article" date="2019" name="Int. J. Syst. Evol. Microbiol.">
        <title>The Global Catalogue of Microorganisms (GCM) 10K type strain sequencing project: providing services to taxonomists for standard genome sequencing and annotation.</title>
        <authorList>
            <consortium name="The Broad Institute Genomics Platform"/>
            <consortium name="The Broad Institute Genome Sequencing Center for Infectious Disease"/>
            <person name="Wu L."/>
            <person name="Ma J."/>
        </authorList>
    </citation>
    <scope>NUCLEOTIDE SEQUENCE [LARGE SCALE GENOMIC DNA]</scope>
    <source>
        <strain evidence="6">CGMCC 4.7177</strain>
    </source>
</reference>
<dbReference type="EMBL" id="JBHSFK010000002">
    <property type="protein sequence ID" value="MFC4498551.1"/>
    <property type="molecule type" value="Genomic_DNA"/>
</dbReference>
<evidence type="ECO:0000313" key="6">
    <source>
        <dbReference type="Proteomes" id="UP001595839"/>
    </source>
</evidence>
<dbReference type="PANTHER" id="PTHR30313">
    <property type="entry name" value="DNA PRIMASE"/>
    <property type="match status" value="1"/>
</dbReference>
<dbReference type="SMART" id="SM00400">
    <property type="entry name" value="ZnF_CHCC"/>
    <property type="match status" value="1"/>
</dbReference>
<evidence type="ECO:0000259" key="4">
    <source>
        <dbReference type="SMART" id="SM00400"/>
    </source>
</evidence>